<evidence type="ECO:0000259" key="1">
    <source>
        <dbReference type="Pfam" id="PF00109"/>
    </source>
</evidence>
<dbReference type="EMBL" id="LQMT02000037">
    <property type="protein sequence ID" value="ONF63332.1"/>
    <property type="molecule type" value="Genomic_DNA"/>
</dbReference>
<dbReference type="OrthoDB" id="3364148at2"/>
<sequence length="284" mass="29140">MTGRAGETRLLLTGWSLHLPRIEEFDGAPPEKAATVLGRKGLLYKEPSTRLALCAVHRALGWEPGQRAAGPIETGTAVVACSNLGNVETVAKVTRAVEAEGGRAVSVLDAPNVSPNVVASTVALWFGFGGPNLMLCSGSTAGHAGLRMASLLLRSGRATRVVLVGAEPDDEIASILHDGPLRAGSACAILEPWRENSGHVVVDVAPSEAVQRTVGPGGFDVKERWGDFYGAHGVVELALAAHLAVTEGEGRVGIGPRRPDGGPSVTVTGLVGGAGMDSRTGPSA</sequence>
<organism evidence="2 3">
    <name type="scientific">Amycolatopsis keratiniphila subsp. keratiniphila</name>
    <dbReference type="NCBI Taxonomy" id="227715"/>
    <lineage>
        <taxon>Bacteria</taxon>
        <taxon>Bacillati</taxon>
        <taxon>Actinomycetota</taxon>
        <taxon>Actinomycetes</taxon>
        <taxon>Pseudonocardiales</taxon>
        <taxon>Pseudonocardiaceae</taxon>
        <taxon>Amycolatopsis</taxon>
        <taxon>Amycolatopsis japonica group</taxon>
    </lineage>
</organism>
<dbReference type="RefSeq" id="WP_063272294.1">
    <property type="nucleotide sequence ID" value="NZ_LQMT02000037.1"/>
</dbReference>
<dbReference type="Proteomes" id="UP000076660">
    <property type="component" value="Unassembled WGS sequence"/>
</dbReference>
<dbReference type="InterPro" id="IPR016039">
    <property type="entry name" value="Thiolase-like"/>
</dbReference>
<reference evidence="2 3" key="1">
    <citation type="submission" date="2016-12" db="EMBL/GenBank/DDBJ databases">
        <title>Amycolatopsis keratiniphila subsp. keratiniphila genome sequencing and assembly.</title>
        <authorList>
            <person name="Mayilraj S."/>
            <person name="Kaur N."/>
        </authorList>
    </citation>
    <scope>NUCLEOTIDE SEQUENCE [LARGE SCALE GENOMIC DNA]</scope>
    <source>
        <strain evidence="2 3">DSM 44409</strain>
    </source>
</reference>
<dbReference type="AlphaFoldDB" id="A0A1W2LKN2"/>
<evidence type="ECO:0000313" key="2">
    <source>
        <dbReference type="EMBL" id="ONF63332.1"/>
    </source>
</evidence>
<dbReference type="Pfam" id="PF00109">
    <property type="entry name" value="ketoacyl-synt"/>
    <property type="match status" value="1"/>
</dbReference>
<proteinExistence type="predicted"/>
<feature type="domain" description="Beta-ketoacyl synthase-like N-terminal" evidence="1">
    <location>
        <begin position="46"/>
        <end position="167"/>
    </location>
</feature>
<dbReference type="Gene3D" id="3.40.47.10">
    <property type="match status" value="1"/>
</dbReference>
<comment type="caution">
    <text evidence="2">The sequence shown here is derived from an EMBL/GenBank/DDBJ whole genome shotgun (WGS) entry which is preliminary data.</text>
</comment>
<name>A0A1W2LKN2_9PSEU</name>
<protein>
    <submittedName>
        <fullName evidence="2">Beta-ketoacyl synthase</fullName>
    </submittedName>
</protein>
<dbReference type="InterPro" id="IPR014030">
    <property type="entry name" value="Ketoacyl_synth_N"/>
</dbReference>
<evidence type="ECO:0000313" key="3">
    <source>
        <dbReference type="Proteomes" id="UP000076660"/>
    </source>
</evidence>
<accession>A0A1W2LKN2</accession>
<dbReference type="SUPFAM" id="SSF53901">
    <property type="entry name" value="Thiolase-like"/>
    <property type="match status" value="1"/>
</dbReference>
<dbReference type="GO" id="GO:0016746">
    <property type="term" value="F:acyltransferase activity"/>
    <property type="evidence" value="ECO:0007669"/>
    <property type="project" value="InterPro"/>
</dbReference>
<gene>
    <name evidence="2" type="ORF">AVR91_0234875</name>
</gene>